<dbReference type="RefSeq" id="XP_010766966.1">
    <property type="nucleotide sequence ID" value="XM_010768664.1"/>
</dbReference>
<feature type="compositionally biased region" description="Polar residues" evidence="5">
    <location>
        <begin position="38"/>
        <end position="48"/>
    </location>
</feature>
<dbReference type="OrthoDB" id="2152680at2759"/>
<dbReference type="InterPro" id="IPR051731">
    <property type="entry name" value="DENND11/AVL9_GEFs"/>
</dbReference>
<dbReference type="Proteomes" id="UP000504611">
    <property type="component" value="Unplaced"/>
</dbReference>
<evidence type="ECO:0000256" key="4">
    <source>
        <dbReference type="ARBA" id="ARBA00033400"/>
    </source>
</evidence>
<accession>A0A6I9MYE1</accession>
<feature type="compositionally biased region" description="Polar residues" evidence="5">
    <location>
        <begin position="321"/>
        <end position="338"/>
    </location>
</feature>
<evidence type="ECO:0000256" key="3">
    <source>
        <dbReference type="ARBA" id="ARBA00022658"/>
    </source>
</evidence>
<evidence type="ECO:0000256" key="5">
    <source>
        <dbReference type="SAM" id="MobiDB-lite"/>
    </source>
</evidence>
<feature type="region of interest" description="Disordered" evidence="5">
    <location>
        <begin position="1"/>
        <end position="83"/>
    </location>
</feature>
<protein>
    <recommendedName>
        <fullName evidence="2">DENN domain-containing protein 11</fullName>
    </recommendedName>
    <alternativeName>
        <fullName evidence="4">Protein LCHN</fullName>
    </alternativeName>
</protein>
<feature type="domain" description="UDENN" evidence="6">
    <location>
        <begin position="63"/>
        <end position="338"/>
    </location>
</feature>
<proteinExistence type="inferred from homology"/>
<dbReference type="GO" id="GO:0005737">
    <property type="term" value="C:cytoplasm"/>
    <property type="evidence" value="ECO:0007669"/>
    <property type="project" value="TreeGrafter"/>
</dbReference>
<evidence type="ECO:0000259" key="6">
    <source>
        <dbReference type="PROSITE" id="PS50211"/>
    </source>
</evidence>
<feature type="compositionally biased region" description="Low complexity" evidence="5">
    <location>
        <begin position="60"/>
        <end position="81"/>
    </location>
</feature>
<name>A0A6I9MYE1_9TELE</name>
<dbReference type="KEGG" id="ncc:104943309"/>
<dbReference type="GO" id="GO:0005085">
    <property type="term" value="F:guanyl-nucleotide exchange factor activity"/>
    <property type="evidence" value="ECO:0007669"/>
    <property type="project" value="UniProtKB-KW"/>
</dbReference>
<dbReference type="PANTHER" id="PTHR31017">
    <property type="entry name" value="LATE SECRETORY PATHWAY PROTEIN AVL9-RELATED"/>
    <property type="match status" value="1"/>
</dbReference>
<dbReference type="AlphaFoldDB" id="A0A6I9MYE1"/>
<reference evidence="8" key="1">
    <citation type="submission" date="2025-08" db="UniProtKB">
        <authorList>
            <consortium name="RefSeq"/>
        </authorList>
    </citation>
    <scope>IDENTIFICATION</scope>
    <source>
        <tissue evidence="8">Muscle</tissue>
    </source>
</reference>
<dbReference type="Pfam" id="PF09804">
    <property type="entry name" value="DENND11"/>
    <property type="match status" value="1"/>
</dbReference>
<dbReference type="InterPro" id="IPR018626">
    <property type="entry name" value="LCHN/Anr2"/>
</dbReference>
<evidence type="ECO:0000313" key="7">
    <source>
        <dbReference type="Proteomes" id="UP000504611"/>
    </source>
</evidence>
<evidence type="ECO:0000256" key="2">
    <source>
        <dbReference type="ARBA" id="ARBA00015743"/>
    </source>
</evidence>
<comment type="similarity">
    <text evidence="1">Belongs to the DENND11 family.</text>
</comment>
<dbReference type="GeneID" id="104943309"/>
<evidence type="ECO:0000313" key="8">
    <source>
        <dbReference type="RefSeq" id="XP_010766966.1"/>
    </source>
</evidence>
<gene>
    <name evidence="8" type="primary">LOC104943309</name>
</gene>
<sequence>MVERSDRAPLLDWEEIPSAEKPGGTVPVAAQVKDRLASPSNNRTSPGCSAQGWSSGPGGSTSSRSVPDGCSAPPATSSTSAGKDEALHANNEEHLSDSGSTEESLDDRMVKWEEKDQIVSVFVVAFNTRSGNMLEWCLPKDMDLEGVEFKAIASGSHRVTTDFIYFRKGSYFGLACFANMPVESVVERGARMKSVGILSPSYTLLYRYMSFLEHQVRLQLQTPGHYSPLEAFYEDKRAILPPSGDGVVSACPANAWGAAINHSMHPEMKITHPAGCMSQFIRFFGEQIMVLWKLALLRRRILIFSPPPVGVVCYRGHGAKPSSSKTGPTYLSTTTQSV</sequence>
<evidence type="ECO:0000256" key="1">
    <source>
        <dbReference type="ARBA" id="ARBA00007629"/>
    </source>
</evidence>
<keyword evidence="7" id="KW-1185">Reference proteome</keyword>
<dbReference type="InterPro" id="IPR037516">
    <property type="entry name" value="Tripartite_DENN"/>
</dbReference>
<dbReference type="PROSITE" id="PS50211">
    <property type="entry name" value="DENN"/>
    <property type="match status" value="1"/>
</dbReference>
<feature type="region of interest" description="Disordered" evidence="5">
    <location>
        <begin position="319"/>
        <end position="338"/>
    </location>
</feature>
<dbReference type="PANTHER" id="PTHR31017:SF2">
    <property type="entry name" value="DENN DOMAIN-CONTAINING PROTEIN 11"/>
    <property type="match status" value="1"/>
</dbReference>
<keyword evidence="3" id="KW-0344">Guanine-nucleotide releasing factor</keyword>
<organism evidence="7 8">
    <name type="scientific">Notothenia coriiceps</name>
    <name type="common">black rockcod</name>
    <dbReference type="NCBI Taxonomy" id="8208"/>
    <lineage>
        <taxon>Eukaryota</taxon>
        <taxon>Metazoa</taxon>
        <taxon>Chordata</taxon>
        <taxon>Craniata</taxon>
        <taxon>Vertebrata</taxon>
        <taxon>Euteleostomi</taxon>
        <taxon>Actinopterygii</taxon>
        <taxon>Neopterygii</taxon>
        <taxon>Teleostei</taxon>
        <taxon>Neoteleostei</taxon>
        <taxon>Acanthomorphata</taxon>
        <taxon>Eupercaria</taxon>
        <taxon>Perciformes</taxon>
        <taxon>Notothenioidei</taxon>
        <taxon>Nototheniidae</taxon>
        <taxon>Notothenia</taxon>
    </lineage>
</organism>